<protein>
    <recommendedName>
        <fullName evidence="7">Cyanophycin synthetase</fullName>
        <ecNumber evidence="6">6.3.2.29</ecNumber>
        <ecNumber evidence="5">6.3.2.30</ecNumber>
    </recommendedName>
    <alternativeName>
        <fullName evidence="11">Cyanophycin synthase</fullName>
    </alternativeName>
</protein>
<dbReference type="PANTHER" id="PTHR23135">
    <property type="entry name" value="MUR LIGASE FAMILY MEMBER"/>
    <property type="match status" value="1"/>
</dbReference>
<dbReference type="InterPro" id="IPR036565">
    <property type="entry name" value="Mur-like_cat_sf"/>
</dbReference>
<dbReference type="GeneID" id="70576105"/>
<sequence>MKALNYKYFSGRNIYSHRPCIKMEVDLEGFKDIPSKDICGFNDKILELLPGLKKHRCGIDEDMGFVKRLEEGTFLAHICEHIIIELQNILGIEVSYGKAREIEGDNYYIVYECKYKNTAIEAGNIAIKIINSIITKNELRLESELNKLNNIFNREKLGPSTYSIVNAAKKNNIPFIRIGEKSIFQLGYGKTSKIIEATIGNDTKCISVDIACDKYLTKEILKNQCIATPLGGIINNPMDMLIKANKIGYPVVIKPRYGNQGKGVFANLKSEEELIHAYKILSKKYKDIIIEKHIEGKDYRICLVDYKVVAASERIPPYIIGDGKSTIKDLVQELNKDPKRGEGHEKPLTRIKIDLNLINNISKMGFNINSVPKKGERVFLRENANLSTGGIAIDCTDLICDKNIKVFERASKAIGLDICGIDVCCTDISKPIDGAIIEINAAPGIRMHEFPYRGKRRDVSGAIVNMIFKDIRHQVPLISVTGTNGKTTTTRLIAHIFQLAGYKTGFTSTGGIYIDGNIIDKGDTTGYNSALTLLTNKEVEAIVLETARGGIIKKGLAYDLADVGVITNITSDHLGLNGINTLEDLAYVKSLVGEAVKDDGYVVLNADDEMSMKIINRIKSNLILFSKDKNNKFIRKYLNKGCIAIYVHENSIYIEKDNKINSLISIDNIKITLKGKLDYNIENAMAACAVGIAMGINPIYIRKAMEGFKLDENYIPGRFNVYSFKGRTIILDYGHNSEGYNAVIKGAKKLKYNRLIGIIGAPGDRNDEHLVKLGNISGENFDYIYIKEDKNNRTRKKGEVAELLNKGVLDAGFKEDNIKIILEEEKALKEAINCSKEGDLIIMFFEEFEPLLNIVKKEIRDEKNKQNSSKEALA</sequence>
<feature type="domain" description="ATP-grasp" evidence="15">
    <location>
        <begin position="218"/>
        <end position="468"/>
    </location>
</feature>
<dbReference type="InterPro" id="IPR011810">
    <property type="entry name" value="Cya_phycin_syn"/>
</dbReference>
<dbReference type="InterPro" id="IPR044019">
    <property type="entry name" value="Cyanophycin_syn_N"/>
</dbReference>
<dbReference type="NCBIfam" id="TIGR02068">
    <property type="entry name" value="cya_phycin_syn"/>
    <property type="match status" value="1"/>
</dbReference>
<comment type="catalytic activity">
    <reaction evidence="13">
        <text>[L-4-(L-arginin-2-N-yl)aspartate](n) + L-aspartate + ATP = [L-4-(L-arginin-2-N-yl)aspartate](n)-L-aspartate + ADP + phosphate + H(+)</text>
        <dbReference type="Rhea" id="RHEA:13277"/>
        <dbReference type="Rhea" id="RHEA-COMP:13728"/>
        <dbReference type="Rhea" id="RHEA-COMP:13733"/>
        <dbReference type="ChEBI" id="CHEBI:15378"/>
        <dbReference type="ChEBI" id="CHEBI:29991"/>
        <dbReference type="ChEBI" id="CHEBI:30616"/>
        <dbReference type="ChEBI" id="CHEBI:43474"/>
        <dbReference type="ChEBI" id="CHEBI:137986"/>
        <dbReference type="ChEBI" id="CHEBI:137990"/>
        <dbReference type="ChEBI" id="CHEBI:456216"/>
        <dbReference type="EC" id="6.3.2.29"/>
    </reaction>
</comment>
<evidence type="ECO:0000256" key="1">
    <source>
        <dbReference type="ARBA" id="ARBA00003184"/>
    </source>
</evidence>
<gene>
    <name evidence="17" type="primary">cphA</name>
    <name evidence="17" type="ORF">NCTC13028_01251</name>
    <name evidence="16" type="ORF">SAMN05216497_11169</name>
</gene>
<dbReference type="InterPro" id="IPR011761">
    <property type="entry name" value="ATP-grasp"/>
</dbReference>
<dbReference type="InterPro" id="IPR004101">
    <property type="entry name" value="Mur_ligase_C"/>
</dbReference>
<comment type="subunit">
    <text evidence="4">Homodimer.</text>
</comment>
<dbReference type="GO" id="GO:0071161">
    <property type="term" value="F:cyanophycin synthetase activity (L-arginine-adding)"/>
    <property type="evidence" value="ECO:0007669"/>
    <property type="project" value="UniProtKB-EC"/>
</dbReference>
<evidence type="ECO:0000256" key="7">
    <source>
        <dbReference type="ARBA" id="ARBA00022036"/>
    </source>
</evidence>
<evidence type="ECO:0000256" key="11">
    <source>
        <dbReference type="ARBA" id="ARBA00031353"/>
    </source>
</evidence>
<keyword evidence="10 14" id="KW-0067">ATP-binding</keyword>
<dbReference type="InterPro" id="IPR036615">
    <property type="entry name" value="Mur_ligase_C_dom_sf"/>
</dbReference>
<dbReference type="RefSeq" id="WP_089866127.1">
    <property type="nucleotide sequence ID" value="NZ_CP173238.1"/>
</dbReference>
<dbReference type="Proteomes" id="UP000198811">
    <property type="component" value="Unassembled WGS sequence"/>
</dbReference>
<dbReference type="GO" id="GO:0046872">
    <property type="term" value="F:metal ion binding"/>
    <property type="evidence" value="ECO:0007669"/>
    <property type="project" value="InterPro"/>
</dbReference>
<evidence type="ECO:0000256" key="10">
    <source>
        <dbReference type="ARBA" id="ARBA00022840"/>
    </source>
</evidence>
<dbReference type="GO" id="GO:0071160">
    <property type="term" value="F:cyanophycin synthetase activity (L-aspartate-adding)"/>
    <property type="evidence" value="ECO:0007669"/>
    <property type="project" value="UniProtKB-EC"/>
</dbReference>
<evidence type="ECO:0000256" key="14">
    <source>
        <dbReference type="PROSITE-ProRule" id="PRU00409"/>
    </source>
</evidence>
<dbReference type="PROSITE" id="PS50975">
    <property type="entry name" value="ATP_GRASP"/>
    <property type="match status" value="1"/>
</dbReference>
<dbReference type="Pfam" id="PF02875">
    <property type="entry name" value="Mur_ligase_C"/>
    <property type="match status" value="1"/>
</dbReference>
<evidence type="ECO:0000256" key="6">
    <source>
        <dbReference type="ARBA" id="ARBA00013005"/>
    </source>
</evidence>
<proteinExistence type="inferred from homology"/>
<evidence type="ECO:0000256" key="9">
    <source>
        <dbReference type="ARBA" id="ARBA00022741"/>
    </source>
</evidence>
<dbReference type="EMBL" id="UAWC01000007">
    <property type="protein sequence ID" value="SQB34348.1"/>
    <property type="molecule type" value="Genomic_DNA"/>
</dbReference>
<comment type="similarity">
    <text evidence="3">In the C-terminal section; belongs to the MurCDEF family.</text>
</comment>
<dbReference type="OrthoDB" id="9803907at2"/>
<reference evidence="17 19" key="2">
    <citation type="submission" date="2018-06" db="EMBL/GenBank/DDBJ databases">
        <authorList>
            <consortium name="Pathogen Informatics"/>
            <person name="Doyle S."/>
        </authorList>
    </citation>
    <scope>NUCLEOTIDE SEQUENCE [LARGE SCALE GENOMIC DNA]</scope>
    <source>
        <strain evidence="17 19">NCTC13028</strain>
    </source>
</reference>
<keyword evidence="18" id="KW-1185">Reference proteome</keyword>
<dbReference type="Gene3D" id="3.30.470.20">
    <property type="entry name" value="ATP-grasp fold, B domain"/>
    <property type="match status" value="2"/>
</dbReference>
<dbReference type="Gene3D" id="3.40.1190.10">
    <property type="entry name" value="Mur-like, catalytic domain"/>
    <property type="match status" value="1"/>
</dbReference>
<name>A0A239Z008_CLOCO</name>
<organism evidence="17 19">
    <name type="scientific">Clostridium cochlearium</name>
    <dbReference type="NCBI Taxonomy" id="1494"/>
    <lineage>
        <taxon>Bacteria</taxon>
        <taxon>Bacillati</taxon>
        <taxon>Bacillota</taxon>
        <taxon>Clostridia</taxon>
        <taxon>Eubacteriales</taxon>
        <taxon>Clostridiaceae</taxon>
        <taxon>Clostridium</taxon>
    </lineage>
</organism>
<evidence type="ECO:0000313" key="19">
    <source>
        <dbReference type="Proteomes" id="UP000250223"/>
    </source>
</evidence>
<dbReference type="PANTHER" id="PTHR23135:SF18">
    <property type="entry name" value="CYANOPHYCIN SYNTHETASE"/>
    <property type="match status" value="1"/>
</dbReference>
<dbReference type="InterPro" id="IPR013221">
    <property type="entry name" value="Mur_ligase_cen"/>
</dbReference>
<dbReference type="EC" id="6.3.2.29" evidence="6"/>
<dbReference type="AlphaFoldDB" id="A0A239Z008"/>
<keyword evidence="9 14" id="KW-0547">Nucleotide-binding</keyword>
<dbReference type="SUPFAM" id="SSF56059">
    <property type="entry name" value="Glutathione synthetase ATP-binding domain-like"/>
    <property type="match status" value="1"/>
</dbReference>
<dbReference type="Proteomes" id="UP000250223">
    <property type="component" value="Unassembled WGS sequence"/>
</dbReference>
<dbReference type="InterPro" id="IPR013651">
    <property type="entry name" value="ATP-grasp_RimK-type"/>
</dbReference>
<dbReference type="SUPFAM" id="SSF53623">
    <property type="entry name" value="MurD-like peptide ligases, catalytic domain"/>
    <property type="match status" value="1"/>
</dbReference>
<evidence type="ECO:0000256" key="5">
    <source>
        <dbReference type="ARBA" id="ARBA00012968"/>
    </source>
</evidence>
<dbReference type="NCBIfam" id="NF010623">
    <property type="entry name" value="PRK14016.1"/>
    <property type="match status" value="1"/>
</dbReference>
<keyword evidence="8 17" id="KW-0436">Ligase</keyword>
<dbReference type="STRING" id="1494.SAMN05216497_11169"/>
<dbReference type="EC" id="6.3.2.30" evidence="5"/>
<comment type="pathway">
    <text evidence="2">Cell wall biogenesis; peptidoglycan biosynthesis.</text>
</comment>
<evidence type="ECO:0000256" key="3">
    <source>
        <dbReference type="ARBA" id="ARBA00009060"/>
    </source>
</evidence>
<dbReference type="Gene3D" id="3.90.190.20">
    <property type="entry name" value="Mur ligase, C-terminal domain"/>
    <property type="match status" value="1"/>
</dbReference>
<comment type="function">
    <text evidence="1">Catalyzes the ATP-dependent polymerization of arginine and aspartate to multi-L-arginyl-poly-L-aspartic acid (cyanophycin; a water-insoluble reserve polymer).</text>
</comment>
<evidence type="ECO:0000259" key="15">
    <source>
        <dbReference type="PROSITE" id="PS50975"/>
    </source>
</evidence>
<dbReference type="EMBL" id="FNGL01000011">
    <property type="protein sequence ID" value="SDL19466.1"/>
    <property type="molecule type" value="Genomic_DNA"/>
</dbReference>
<evidence type="ECO:0000313" key="17">
    <source>
        <dbReference type="EMBL" id="SQB34348.1"/>
    </source>
</evidence>
<evidence type="ECO:0000256" key="12">
    <source>
        <dbReference type="ARBA" id="ARBA00048094"/>
    </source>
</evidence>
<dbReference type="Pfam" id="PF08245">
    <property type="entry name" value="Mur_ligase_M"/>
    <property type="match status" value="1"/>
</dbReference>
<evidence type="ECO:0000313" key="18">
    <source>
        <dbReference type="Proteomes" id="UP000198811"/>
    </source>
</evidence>
<accession>A0A239Z008</accession>
<evidence type="ECO:0000256" key="2">
    <source>
        <dbReference type="ARBA" id="ARBA00004752"/>
    </source>
</evidence>
<dbReference type="GO" id="GO:0005524">
    <property type="term" value="F:ATP binding"/>
    <property type="evidence" value="ECO:0007669"/>
    <property type="project" value="UniProtKB-UniRule"/>
</dbReference>
<comment type="catalytic activity">
    <reaction evidence="12">
        <text>[L-4-(L-arginin-2-N-yl)aspartate](n)-L-aspartate + L-arginine + ATP = [L-4-(L-arginin-2-N-yl)aspartate](n+1) + ADP + phosphate + H(+)</text>
        <dbReference type="Rhea" id="RHEA:23888"/>
        <dbReference type="Rhea" id="RHEA-COMP:13732"/>
        <dbReference type="Rhea" id="RHEA-COMP:13733"/>
        <dbReference type="ChEBI" id="CHEBI:15378"/>
        <dbReference type="ChEBI" id="CHEBI:30616"/>
        <dbReference type="ChEBI" id="CHEBI:32682"/>
        <dbReference type="ChEBI" id="CHEBI:43474"/>
        <dbReference type="ChEBI" id="CHEBI:137986"/>
        <dbReference type="ChEBI" id="CHEBI:137990"/>
        <dbReference type="ChEBI" id="CHEBI:456216"/>
        <dbReference type="EC" id="6.3.2.30"/>
    </reaction>
</comment>
<evidence type="ECO:0000256" key="13">
    <source>
        <dbReference type="ARBA" id="ARBA00048425"/>
    </source>
</evidence>
<evidence type="ECO:0000256" key="4">
    <source>
        <dbReference type="ARBA" id="ARBA00011738"/>
    </source>
</evidence>
<dbReference type="SUPFAM" id="SSF53244">
    <property type="entry name" value="MurD-like peptide ligases, peptide-binding domain"/>
    <property type="match status" value="1"/>
</dbReference>
<dbReference type="Pfam" id="PF18921">
    <property type="entry name" value="Cyanophycin_syn"/>
    <property type="match status" value="1"/>
</dbReference>
<evidence type="ECO:0000256" key="8">
    <source>
        <dbReference type="ARBA" id="ARBA00022598"/>
    </source>
</evidence>
<dbReference type="Pfam" id="PF08443">
    <property type="entry name" value="RimK"/>
    <property type="match status" value="1"/>
</dbReference>
<reference evidence="16 18" key="1">
    <citation type="submission" date="2016-10" db="EMBL/GenBank/DDBJ databases">
        <authorList>
            <person name="Varghese N."/>
            <person name="Submissions S."/>
        </authorList>
    </citation>
    <scope>NUCLEOTIDE SEQUENCE [LARGE SCALE GENOMIC DNA]</scope>
    <source>
        <strain evidence="16 18">NLAE-zl-C224</strain>
    </source>
</reference>
<evidence type="ECO:0000313" key="16">
    <source>
        <dbReference type="EMBL" id="SDL19466.1"/>
    </source>
</evidence>